<sequence>MSIRLKKVKRMSASSTRSHSPPAGGGQGSEVSNFTSASQVVRNLTNVLSAINTAFPTPTAPHPPTDDQQQWPKSPVQNIIDNDQLQFQKLALSLNQIQPDVRNLPPVIPGQYLEAEASGPLSQSTPRPRSPPSPSHSTEAVYPEGYAEPSTPSTARPPSVARVHRVYTRLEERGPFSPSTFRSETGSTRSYGPYHHRQLEDQTELAQSPSTIHSPRPASTHDYQTSYHYQEAYRHVEPGSPSSPSSPHSPRHQDNHSPTRDQPPQRTIEDVRLQVSRSIAARAVRKAELVDGSKVGVVFTLNKSRDDQFLRIVAGDIRALLNTGYIPSPTIATSPGSQGQGGFLFAVTTSSSAPSSSNRGTTRSGHSQSHYSYSVPSQSFMTGSGSRRRNSPPTKLVIVGSSPVFVHRAILLTRSKFLGRTVENTDYDVRVQGQEYLHPTAAVIPGNTGVIPTMSTTPRSISMPIVEQTTITPEQALLWEVGVYGLGGSSYDELALRDVVKKSVGNLMEPLVPPPGSMSVSQLLSHTRAKLERMTPDEAFGEVTHADEMAPPIFLIDIRSENQRREFGTIPGSIIIDRNELEWKLDPRSRGRLGPSAVVDRFDVRVILVSHDGNASSLAARSLHLIGLRSATDVVGGFLAWRAAGLPFDPWVPSVEHQYEDSLSSVTERAHGPPVVGR</sequence>
<organism evidence="1 2">
    <name type="scientific">Thelephora ganbajun</name>
    <name type="common">Ganba fungus</name>
    <dbReference type="NCBI Taxonomy" id="370292"/>
    <lineage>
        <taxon>Eukaryota</taxon>
        <taxon>Fungi</taxon>
        <taxon>Dikarya</taxon>
        <taxon>Basidiomycota</taxon>
        <taxon>Agaricomycotina</taxon>
        <taxon>Agaricomycetes</taxon>
        <taxon>Thelephorales</taxon>
        <taxon>Thelephoraceae</taxon>
        <taxon>Thelephora</taxon>
    </lineage>
</organism>
<proteinExistence type="predicted"/>
<comment type="caution">
    <text evidence="1">The sequence shown here is derived from an EMBL/GenBank/DDBJ whole genome shotgun (WGS) entry which is preliminary data.</text>
</comment>
<gene>
    <name evidence="1" type="ORF">BDM02DRAFT_3111293</name>
</gene>
<name>A0ACB6ZN64_THEGA</name>
<accession>A0ACB6ZN64</accession>
<evidence type="ECO:0000313" key="1">
    <source>
        <dbReference type="EMBL" id="KAF9650984.1"/>
    </source>
</evidence>
<evidence type="ECO:0000313" key="2">
    <source>
        <dbReference type="Proteomes" id="UP000886501"/>
    </source>
</evidence>
<reference evidence="1" key="1">
    <citation type="submission" date="2019-10" db="EMBL/GenBank/DDBJ databases">
        <authorList>
            <consortium name="DOE Joint Genome Institute"/>
            <person name="Kuo A."/>
            <person name="Miyauchi S."/>
            <person name="Kiss E."/>
            <person name="Drula E."/>
            <person name="Kohler A."/>
            <person name="Sanchez-Garcia M."/>
            <person name="Andreopoulos B."/>
            <person name="Barry K.W."/>
            <person name="Bonito G."/>
            <person name="Buee M."/>
            <person name="Carver A."/>
            <person name="Chen C."/>
            <person name="Cichocki N."/>
            <person name="Clum A."/>
            <person name="Culley D."/>
            <person name="Crous P.W."/>
            <person name="Fauchery L."/>
            <person name="Girlanda M."/>
            <person name="Hayes R."/>
            <person name="Keri Z."/>
            <person name="Labutti K."/>
            <person name="Lipzen A."/>
            <person name="Lombard V."/>
            <person name="Magnuson J."/>
            <person name="Maillard F."/>
            <person name="Morin E."/>
            <person name="Murat C."/>
            <person name="Nolan M."/>
            <person name="Ohm R."/>
            <person name="Pangilinan J."/>
            <person name="Pereira M."/>
            <person name="Perotto S."/>
            <person name="Peter M."/>
            <person name="Riley R."/>
            <person name="Sitrit Y."/>
            <person name="Stielow B."/>
            <person name="Szollosi G."/>
            <person name="Zifcakova L."/>
            <person name="Stursova M."/>
            <person name="Spatafora J.W."/>
            <person name="Tedersoo L."/>
            <person name="Vaario L.-M."/>
            <person name="Yamada A."/>
            <person name="Yan M."/>
            <person name="Wang P."/>
            <person name="Xu J."/>
            <person name="Bruns T."/>
            <person name="Baldrian P."/>
            <person name="Vilgalys R."/>
            <person name="Henrissat B."/>
            <person name="Grigoriev I.V."/>
            <person name="Hibbett D."/>
            <person name="Nagy L.G."/>
            <person name="Martin F.M."/>
        </authorList>
    </citation>
    <scope>NUCLEOTIDE SEQUENCE</scope>
    <source>
        <strain evidence="1">P2</strain>
    </source>
</reference>
<dbReference type="Proteomes" id="UP000886501">
    <property type="component" value="Unassembled WGS sequence"/>
</dbReference>
<reference evidence="1" key="2">
    <citation type="journal article" date="2020" name="Nat. Commun.">
        <title>Large-scale genome sequencing of mycorrhizal fungi provides insights into the early evolution of symbiotic traits.</title>
        <authorList>
            <person name="Miyauchi S."/>
            <person name="Kiss E."/>
            <person name="Kuo A."/>
            <person name="Drula E."/>
            <person name="Kohler A."/>
            <person name="Sanchez-Garcia M."/>
            <person name="Morin E."/>
            <person name="Andreopoulos B."/>
            <person name="Barry K.W."/>
            <person name="Bonito G."/>
            <person name="Buee M."/>
            <person name="Carver A."/>
            <person name="Chen C."/>
            <person name="Cichocki N."/>
            <person name="Clum A."/>
            <person name="Culley D."/>
            <person name="Crous P.W."/>
            <person name="Fauchery L."/>
            <person name="Girlanda M."/>
            <person name="Hayes R.D."/>
            <person name="Keri Z."/>
            <person name="LaButti K."/>
            <person name="Lipzen A."/>
            <person name="Lombard V."/>
            <person name="Magnuson J."/>
            <person name="Maillard F."/>
            <person name="Murat C."/>
            <person name="Nolan M."/>
            <person name="Ohm R.A."/>
            <person name="Pangilinan J."/>
            <person name="Pereira M.F."/>
            <person name="Perotto S."/>
            <person name="Peter M."/>
            <person name="Pfister S."/>
            <person name="Riley R."/>
            <person name="Sitrit Y."/>
            <person name="Stielow J.B."/>
            <person name="Szollosi G."/>
            <person name="Zifcakova L."/>
            <person name="Stursova M."/>
            <person name="Spatafora J.W."/>
            <person name="Tedersoo L."/>
            <person name="Vaario L.M."/>
            <person name="Yamada A."/>
            <person name="Yan M."/>
            <person name="Wang P."/>
            <person name="Xu J."/>
            <person name="Bruns T."/>
            <person name="Baldrian P."/>
            <person name="Vilgalys R."/>
            <person name="Dunand C."/>
            <person name="Henrissat B."/>
            <person name="Grigoriev I.V."/>
            <person name="Hibbett D."/>
            <person name="Nagy L.G."/>
            <person name="Martin F.M."/>
        </authorList>
    </citation>
    <scope>NUCLEOTIDE SEQUENCE</scope>
    <source>
        <strain evidence="1">P2</strain>
    </source>
</reference>
<protein>
    <submittedName>
        <fullName evidence="1">Uncharacterized protein</fullName>
    </submittedName>
</protein>
<keyword evidence="2" id="KW-1185">Reference proteome</keyword>
<dbReference type="EMBL" id="MU117979">
    <property type="protein sequence ID" value="KAF9650984.1"/>
    <property type="molecule type" value="Genomic_DNA"/>
</dbReference>